<gene>
    <name evidence="1" type="ORF">FE697_001730</name>
</gene>
<dbReference type="Proteomes" id="UP000307768">
    <property type="component" value="Unassembled WGS sequence"/>
</dbReference>
<evidence type="ECO:0008006" key="3">
    <source>
        <dbReference type="Google" id="ProtNLM"/>
    </source>
</evidence>
<evidence type="ECO:0000313" key="1">
    <source>
        <dbReference type="EMBL" id="KAA1424671.1"/>
    </source>
</evidence>
<dbReference type="EMBL" id="VDFQ02000001">
    <property type="protein sequence ID" value="KAA1424671.1"/>
    <property type="molecule type" value="Genomic_DNA"/>
</dbReference>
<sequence length="193" mass="21630">MSRFSDAPRLPITSVEQWRAWLVEHQDDPDPGVWIVWERSAAARQVSYEELIEEALAVGWIDGQAATLDDDHSMLWLTRRRPGSVWSRLSKERVARVVESGRMTAAGQAAIDRAKADGSWTILDSVEALIVPDDLAAAFDATPGLRDQYESFTPGQRKQILRWLVDAKRPATRAQRIAETVRLATEGVPANNR</sequence>
<accession>A0A5Q6S385</accession>
<name>A0A5Q6S385_9ACTN</name>
<evidence type="ECO:0000313" key="2">
    <source>
        <dbReference type="Proteomes" id="UP000307768"/>
    </source>
</evidence>
<reference evidence="1 2" key="1">
    <citation type="submission" date="2019-09" db="EMBL/GenBank/DDBJ databases">
        <title>Mumia zhuanghuii sp. nov. isolated from the intestinal contents of plateau pika (Ochotona curzoniae) in the Qinghai-Tibet plateau of China.</title>
        <authorList>
            <person name="Tian Z."/>
        </authorList>
    </citation>
    <scope>NUCLEOTIDE SEQUENCE [LARGE SCALE GENOMIC DNA]</scope>
    <source>
        <strain evidence="2">350</strain>
    </source>
</reference>
<comment type="caution">
    <text evidence="1">The sequence shown here is derived from an EMBL/GenBank/DDBJ whole genome shotgun (WGS) entry which is preliminary data.</text>
</comment>
<dbReference type="AlphaFoldDB" id="A0A5Q6S385"/>
<dbReference type="Pfam" id="PF13376">
    <property type="entry name" value="OmdA"/>
    <property type="match status" value="1"/>
</dbReference>
<dbReference type="RefSeq" id="WP_149767689.1">
    <property type="nucleotide sequence ID" value="NZ_VDFQ02000001.1"/>
</dbReference>
<organism evidence="1 2">
    <name type="scientific">Mumia zhuanghuii</name>
    <dbReference type="NCBI Taxonomy" id="2585211"/>
    <lineage>
        <taxon>Bacteria</taxon>
        <taxon>Bacillati</taxon>
        <taxon>Actinomycetota</taxon>
        <taxon>Actinomycetes</taxon>
        <taxon>Propionibacteriales</taxon>
        <taxon>Nocardioidaceae</taxon>
        <taxon>Mumia</taxon>
    </lineage>
</organism>
<proteinExistence type="predicted"/>
<protein>
    <recommendedName>
        <fullName evidence="3">YdeI/OmpD-associated family protein</fullName>
    </recommendedName>
</protein>
<dbReference type="OrthoDB" id="9796999at2"/>